<feature type="transmembrane region" description="Helical" evidence="1">
    <location>
        <begin position="111"/>
        <end position="135"/>
    </location>
</feature>
<comment type="caution">
    <text evidence="2">The sequence shown here is derived from an EMBL/GenBank/DDBJ whole genome shotgun (WGS) entry which is preliminary data.</text>
</comment>
<dbReference type="AlphaFoldDB" id="A0A423XIF6"/>
<keyword evidence="1" id="KW-1133">Transmembrane helix</keyword>
<name>A0A423XIF6_9PEZI</name>
<evidence type="ECO:0000313" key="3">
    <source>
        <dbReference type="Proteomes" id="UP000285146"/>
    </source>
</evidence>
<protein>
    <submittedName>
        <fullName evidence="2">Uncharacterized protein</fullName>
    </submittedName>
</protein>
<keyword evidence="1" id="KW-0812">Transmembrane</keyword>
<evidence type="ECO:0000256" key="1">
    <source>
        <dbReference type="SAM" id="Phobius"/>
    </source>
</evidence>
<dbReference type="EMBL" id="LKEB01000006">
    <property type="protein sequence ID" value="ROW16167.1"/>
    <property type="molecule type" value="Genomic_DNA"/>
</dbReference>
<organism evidence="2 3">
    <name type="scientific">Cytospora leucostoma</name>
    <dbReference type="NCBI Taxonomy" id="1230097"/>
    <lineage>
        <taxon>Eukaryota</taxon>
        <taxon>Fungi</taxon>
        <taxon>Dikarya</taxon>
        <taxon>Ascomycota</taxon>
        <taxon>Pezizomycotina</taxon>
        <taxon>Sordariomycetes</taxon>
        <taxon>Sordariomycetidae</taxon>
        <taxon>Diaporthales</taxon>
        <taxon>Cytosporaceae</taxon>
        <taxon>Cytospora</taxon>
    </lineage>
</organism>
<accession>A0A423XIF6</accession>
<evidence type="ECO:0000313" key="2">
    <source>
        <dbReference type="EMBL" id="ROW16167.1"/>
    </source>
</evidence>
<dbReference type="Proteomes" id="UP000285146">
    <property type="component" value="Unassembled WGS sequence"/>
</dbReference>
<dbReference type="InParanoid" id="A0A423XIF6"/>
<gene>
    <name evidence="2" type="ORF">VPNG_01849</name>
</gene>
<sequence>MDDILYDLLTAMLLIIKAAGGLAHLIETRVLALLGATPEHLTTTSFRMFPNPEVIRCMGEPLSAHCGSEGGTFDIHERLRALDQLPSLIMLAVLVPYYARQRKRTGSQGNLSFLLAPLVATHWSVAYLVALVRAWTLSATLCTAIDHFVSGRVWAFVGLFMLMAMS</sequence>
<proteinExistence type="predicted"/>
<keyword evidence="3" id="KW-1185">Reference proteome</keyword>
<keyword evidence="1" id="KW-0472">Membrane</keyword>
<reference evidence="2 3" key="1">
    <citation type="submission" date="2015-09" db="EMBL/GenBank/DDBJ databases">
        <title>Host preference determinants of Valsa canker pathogens revealed by comparative genomics.</title>
        <authorList>
            <person name="Yin Z."/>
            <person name="Huang L."/>
        </authorList>
    </citation>
    <scope>NUCLEOTIDE SEQUENCE [LARGE SCALE GENOMIC DNA]</scope>
    <source>
        <strain evidence="2 3">SXYLt</strain>
    </source>
</reference>
<feature type="transmembrane region" description="Helical" evidence="1">
    <location>
        <begin position="147"/>
        <end position="165"/>
    </location>
</feature>
<feature type="transmembrane region" description="Helical" evidence="1">
    <location>
        <begin position="5"/>
        <end position="26"/>
    </location>
</feature>